<dbReference type="Pfam" id="PF02195">
    <property type="entry name" value="ParB_N"/>
    <property type="match status" value="1"/>
</dbReference>
<sequence length="417" mass="47016">MDIQKIPAEQLMAAKYNPRKDLKPGDAEYEKLRRSIEEFGYVEPVIWNKRTGNIVGGHQRYKILTEQGATEIDCVLVDMDVQKEKALNIALNKVSGDWDAPLLEDLLKDLSDSGFDVSLTGFDLSELNVDSDPTSEDVEEDDFDADKALADIKTPMSKRGDVWLLGKHRLMCGDSTSHEDVGVLMNGKKARHVFTDPPWNVDYGSSTNHPSWKSRSILNDSMPTDQFKEFMEKTFSAMKAVSEPGCMTYVVMSAQEWGSLMNVLTDEGYHWSSTVIWKKDSLVLSRKDYHTQYEPIWYGWLEGSSRLCPLVDRKQTDVWDIPRPKRSEEHPTMKPIALVAKSILNSSHKGDLVLDLFGGSGTTILAAEQTERVCHSMELDEKYVDVIVKRYIESAGSNAGVFLLRDGKTISYQDVGE</sequence>
<accession>A0A1M5QJ78</accession>
<dbReference type="GO" id="GO:0032259">
    <property type="term" value="P:methylation"/>
    <property type="evidence" value="ECO:0007669"/>
    <property type="project" value="UniProtKB-KW"/>
</dbReference>
<evidence type="ECO:0000259" key="5">
    <source>
        <dbReference type="SMART" id="SM00470"/>
    </source>
</evidence>
<evidence type="ECO:0000256" key="3">
    <source>
        <dbReference type="ARBA" id="ARBA00022747"/>
    </source>
</evidence>
<dbReference type="CDD" id="cd16401">
    <property type="entry name" value="ParB_N_like_MT"/>
    <property type="match status" value="1"/>
</dbReference>
<dbReference type="SUPFAM" id="SSF53335">
    <property type="entry name" value="S-adenosyl-L-methionine-dependent methyltransferases"/>
    <property type="match status" value="1"/>
</dbReference>
<evidence type="ECO:0000256" key="1">
    <source>
        <dbReference type="ARBA" id="ARBA00022603"/>
    </source>
</evidence>
<dbReference type="PIRSF" id="PIRSF036758">
    <property type="entry name" value="Aden_M_ParB"/>
    <property type="match status" value="1"/>
</dbReference>
<keyword evidence="3" id="KW-0680">Restriction system</keyword>
<reference evidence="7" key="1">
    <citation type="submission" date="2016-11" db="EMBL/GenBank/DDBJ databases">
        <authorList>
            <person name="Varghese N."/>
            <person name="Submissions S."/>
        </authorList>
    </citation>
    <scope>NUCLEOTIDE SEQUENCE [LARGE SCALE GENOMIC DNA]</scope>
    <source>
        <strain evidence="7">DSM 15449</strain>
    </source>
</reference>
<dbReference type="InterPro" id="IPR001091">
    <property type="entry name" value="RM_Methyltransferase"/>
</dbReference>
<dbReference type="InterPro" id="IPR002941">
    <property type="entry name" value="DNA_methylase_N4/N6"/>
</dbReference>
<keyword evidence="1 6" id="KW-0489">Methyltransferase</keyword>
<dbReference type="Gene3D" id="3.40.50.150">
    <property type="entry name" value="Vaccinia Virus protein VP39"/>
    <property type="match status" value="1"/>
</dbReference>
<name>A0A1M5QJ78_9FIRM</name>
<evidence type="ECO:0000313" key="7">
    <source>
        <dbReference type="Proteomes" id="UP000183954"/>
    </source>
</evidence>
<dbReference type="AlphaFoldDB" id="A0A1M5QJ78"/>
<comment type="similarity">
    <text evidence="4">Belongs to the N(4)/N(6)-methyltransferase family.</text>
</comment>
<dbReference type="InterPro" id="IPR015840">
    <property type="entry name" value="DNA_MeTrfase_ParB"/>
</dbReference>
<organism evidence="6 7">
    <name type="scientific">Desulfosporosinus lacus DSM 15449</name>
    <dbReference type="NCBI Taxonomy" id="1121420"/>
    <lineage>
        <taxon>Bacteria</taxon>
        <taxon>Bacillati</taxon>
        <taxon>Bacillota</taxon>
        <taxon>Clostridia</taxon>
        <taxon>Eubacteriales</taxon>
        <taxon>Desulfitobacteriaceae</taxon>
        <taxon>Desulfosporosinus</taxon>
    </lineage>
</organism>
<dbReference type="SMART" id="SM00470">
    <property type="entry name" value="ParB"/>
    <property type="match status" value="1"/>
</dbReference>
<dbReference type="EC" id="2.1.1.-" evidence="4"/>
<dbReference type="PRINTS" id="PR00508">
    <property type="entry name" value="S21N4MTFRASE"/>
</dbReference>
<dbReference type="GO" id="GO:0003677">
    <property type="term" value="F:DNA binding"/>
    <property type="evidence" value="ECO:0007669"/>
    <property type="project" value="InterPro"/>
</dbReference>
<dbReference type="Proteomes" id="UP000183954">
    <property type="component" value="Unassembled WGS sequence"/>
</dbReference>
<dbReference type="InterPro" id="IPR003115">
    <property type="entry name" value="ParB_N"/>
</dbReference>
<dbReference type="Gene3D" id="3.90.1530.10">
    <property type="entry name" value="Conserved hypothetical protein from pyrococcus furiosus pfu- 392566-001, ParB domain"/>
    <property type="match status" value="1"/>
</dbReference>
<keyword evidence="2" id="KW-0808">Transferase</keyword>
<dbReference type="Pfam" id="PF01555">
    <property type="entry name" value="N6_N4_Mtase"/>
    <property type="match status" value="1"/>
</dbReference>
<evidence type="ECO:0000313" key="6">
    <source>
        <dbReference type="EMBL" id="SHH14187.1"/>
    </source>
</evidence>
<dbReference type="OrthoDB" id="9773571at2"/>
<evidence type="ECO:0000256" key="2">
    <source>
        <dbReference type="ARBA" id="ARBA00022679"/>
    </source>
</evidence>
<protein>
    <recommendedName>
        <fullName evidence="4">Methyltransferase</fullName>
        <ecNumber evidence="4">2.1.1.-</ecNumber>
    </recommendedName>
</protein>
<dbReference type="SUPFAM" id="SSF110849">
    <property type="entry name" value="ParB/Sulfiredoxin"/>
    <property type="match status" value="1"/>
</dbReference>
<gene>
    <name evidence="6" type="ORF">SAMN02746098_00281</name>
</gene>
<dbReference type="EMBL" id="FQXJ01000003">
    <property type="protein sequence ID" value="SHH14187.1"/>
    <property type="molecule type" value="Genomic_DNA"/>
</dbReference>
<keyword evidence="7" id="KW-1185">Reference proteome</keyword>
<feature type="domain" description="ParB-like N-terminal" evidence="5">
    <location>
        <begin position="4"/>
        <end position="93"/>
    </location>
</feature>
<evidence type="ECO:0000256" key="4">
    <source>
        <dbReference type="RuleBase" id="RU362026"/>
    </source>
</evidence>
<dbReference type="RefSeq" id="WP_073027259.1">
    <property type="nucleotide sequence ID" value="NZ_FQXJ01000003.1"/>
</dbReference>
<dbReference type="GO" id="GO:0009307">
    <property type="term" value="P:DNA restriction-modification system"/>
    <property type="evidence" value="ECO:0007669"/>
    <property type="project" value="UniProtKB-KW"/>
</dbReference>
<dbReference type="InterPro" id="IPR036086">
    <property type="entry name" value="ParB/Sulfiredoxin_sf"/>
</dbReference>
<dbReference type="InterPro" id="IPR029063">
    <property type="entry name" value="SAM-dependent_MTases_sf"/>
</dbReference>
<proteinExistence type="inferred from homology"/>
<dbReference type="STRING" id="1121420.SAMN02746098_00281"/>
<dbReference type="GO" id="GO:0008170">
    <property type="term" value="F:N-methyltransferase activity"/>
    <property type="evidence" value="ECO:0007669"/>
    <property type="project" value="InterPro"/>
</dbReference>